<evidence type="ECO:0000256" key="6">
    <source>
        <dbReference type="SAM" id="MobiDB-lite"/>
    </source>
</evidence>
<dbReference type="Proteomes" id="UP001159364">
    <property type="component" value="Linkage Group LG09"/>
</dbReference>
<sequence length="298" mass="33846">MQREREGRNDLYGIDNPFGNFSGFSMMPNLFGGKDPFENPFITRPFGLELSRFQPQISANCGESCDGRGKTIVIEEVTFDGEEENGVHARNMKNNHKEHDGSSKEPSVEHPDDDSDAKRTRKVVNHGSKYNRRAQTEPQTRNFSSQTSKVTYGGVDGAYYTTTRTRRTGTNGVLIEESKEAEKTTGQATHRISIGIHDKLDTLSEESYRDSTLIMKLLRDNRTLWTSNIPEDGVKEESCIHIMHHHYVDIRRMICPQLWDAVDFDNLALVVTLSAAVNLFKAPEYLEEYYMLANDIGE</sequence>
<dbReference type="SUPFAM" id="SSF48445">
    <property type="entry name" value="14-3-3 protein"/>
    <property type="match status" value="1"/>
</dbReference>
<keyword evidence="9" id="KW-1185">Reference proteome</keyword>
<organism evidence="8 9">
    <name type="scientific">Erythroxylum novogranatense</name>
    <dbReference type="NCBI Taxonomy" id="1862640"/>
    <lineage>
        <taxon>Eukaryota</taxon>
        <taxon>Viridiplantae</taxon>
        <taxon>Streptophyta</taxon>
        <taxon>Embryophyta</taxon>
        <taxon>Tracheophyta</taxon>
        <taxon>Spermatophyta</taxon>
        <taxon>Magnoliopsida</taxon>
        <taxon>eudicotyledons</taxon>
        <taxon>Gunneridae</taxon>
        <taxon>Pentapetalae</taxon>
        <taxon>rosids</taxon>
        <taxon>fabids</taxon>
        <taxon>Malpighiales</taxon>
        <taxon>Erythroxylaceae</taxon>
        <taxon>Erythroxylum</taxon>
    </lineage>
</organism>
<feature type="compositionally biased region" description="Polar residues" evidence="6">
    <location>
        <begin position="136"/>
        <end position="148"/>
    </location>
</feature>
<evidence type="ECO:0000313" key="8">
    <source>
        <dbReference type="EMBL" id="KAJ8753966.1"/>
    </source>
</evidence>
<feature type="compositionally biased region" description="Basic and acidic residues" evidence="6">
    <location>
        <begin position="95"/>
        <end position="110"/>
    </location>
</feature>
<reference evidence="8 9" key="1">
    <citation type="submission" date="2021-09" db="EMBL/GenBank/DDBJ databases">
        <title>Genomic insights and catalytic innovation underlie evolution of tropane alkaloids biosynthesis.</title>
        <authorList>
            <person name="Wang Y.-J."/>
            <person name="Tian T."/>
            <person name="Huang J.-P."/>
            <person name="Huang S.-X."/>
        </authorList>
    </citation>
    <scope>NUCLEOTIDE SEQUENCE [LARGE SCALE GENOMIC DNA]</scope>
    <source>
        <strain evidence="8">KIB-2018</strain>
        <tissue evidence="8">Leaf</tissue>
    </source>
</reference>
<protein>
    <recommendedName>
        <fullName evidence="7">14-3-3 domain-containing protein</fullName>
    </recommendedName>
</protein>
<comment type="caution">
    <text evidence="8">The sequence shown here is derived from an EMBL/GenBank/DDBJ whole genome shotgun (WGS) entry which is preliminary data.</text>
</comment>
<accession>A0AAV8SNU5</accession>
<evidence type="ECO:0000256" key="3">
    <source>
        <dbReference type="ARBA" id="ARBA00008332"/>
    </source>
</evidence>
<dbReference type="InterPro" id="IPR019376">
    <property type="entry name" value="Myeloid_leukemia_factor"/>
</dbReference>
<comment type="similarity">
    <text evidence="3">Belongs to the MLF family.</text>
</comment>
<dbReference type="AlphaFoldDB" id="A0AAV8SNU5"/>
<dbReference type="GO" id="GO:0005737">
    <property type="term" value="C:cytoplasm"/>
    <property type="evidence" value="ECO:0007669"/>
    <property type="project" value="UniProtKB-SubCell"/>
</dbReference>
<evidence type="ECO:0000256" key="2">
    <source>
        <dbReference type="ARBA" id="ARBA00006141"/>
    </source>
</evidence>
<name>A0AAV8SNU5_9ROSI</name>
<dbReference type="Gene3D" id="1.20.190.20">
    <property type="entry name" value="14-3-3 domain"/>
    <property type="match status" value="1"/>
</dbReference>
<feature type="region of interest" description="Disordered" evidence="6">
    <location>
        <begin position="83"/>
        <end position="148"/>
    </location>
</feature>
<gene>
    <name evidence="8" type="ORF">K2173_001864</name>
</gene>
<evidence type="ECO:0000259" key="7">
    <source>
        <dbReference type="SMART" id="SM00101"/>
    </source>
</evidence>
<keyword evidence="5" id="KW-0597">Phosphoprotein</keyword>
<evidence type="ECO:0000256" key="1">
    <source>
        <dbReference type="ARBA" id="ARBA00004496"/>
    </source>
</evidence>
<comment type="subcellular location">
    <subcellularLocation>
        <location evidence="1">Cytoplasm</location>
    </subcellularLocation>
</comment>
<dbReference type="InterPro" id="IPR036815">
    <property type="entry name" value="14-3-3_dom_sf"/>
</dbReference>
<feature type="compositionally biased region" description="Basic residues" evidence="6">
    <location>
        <begin position="119"/>
        <end position="132"/>
    </location>
</feature>
<dbReference type="EMBL" id="JAIWQS010000009">
    <property type="protein sequence ID" value="KAJ8753966.1"/>
    <property type="molecule type" value="Genomic_DNA"/>
</dbReference>
<dbReference type="SMART" id="SM00101">
    <property type="entry name" value="14_3_3"/>
    <property type="match status" value="1"/>
</dbReference>
<comment type="similarity">
    <text evidence="2">Belongs to the 14-3-3 family.</text>
</comment>
<keyword evidence="4" id="KW-0963">Cytoplasm</keyword>
<dbReference type="PANTHER" id="PTHR13105">
    <property type="entry name" value="MYELOID LEUKEMIA FACTOR"/>
    <property type="match status" value="1"/>
</dbReference>
<evidence type="ECO:0000313" key="9">
    <source>
        <dbReference type="Proteomes" id="UP001159364"/>
    </source>
</evidence>
<proteinExistence type="inferred from homology"/>
<evidence type="ECO:0000256" key="4">
    <source>
        <dbReference type="ARBA" id="ARBA00022490"/>
    </source>
</evidence>
<feature type="domain" description="14-3-3" evidence="7">
    <location>
        <begin position="52"/>
        <end position="239"/>
    </location>
</feature>
<evidence type="ECO:0000256" key="5">
    <source>
        <dbReference type="ARBA" id="ARBA00022553"/>
    </source>
</evidence>
<dbReference type="InterPro" id="IPR023410">
    <property type="entry name" value="14-3-3_domain"/>
</dbReference>